<evidence type="ECO:0000313" key="2">
    <source>
        <dbReference type="Proteomes" id="UP001597055"/>
    </source>
</evidence>
<sequence length="180" mass="20013">MARRRMVQAFEAAKNLGNYADVPVMPVDVDPQITLSRNSVTQPFYLAFEEDTVIALMAGRANVRLRDTNVTYWPLIPGDHVYVPAGTPHRFEPHEESVVVRYIGNDPAYRAAVFACEQCDAELDRLEWKQDLEVEAIAVYSEVVRRFNGDDAARSCDTCGAVAAEISLESLGWTPAPASH</sequence>
<evidence type="ECO:0000313" key="1">
    <source>
        <dbReference type="EMBL" id="MFD0790251.1"/>
    </source>
</evidence>
<gene>
    <name evidence="1" type="ORF">ACFQ0P_07575</name>
</gene>
<dbReference type="RefSeq" id="WP_204977992.1">
    <property type="nucleotide sequence ID" value="NZ_JBHTII010000001.1"/>
</dbReference>
<reference evidence="2" key="1">
    <citation type="journal article" date="2019" name="Int. J. Syst. Evol. Microbiol.">
        <title>The Global Catalogue of Microorganisms (GCM) 10K type strain sequencing project: providing services to taxonomists for standard genome sequencing and annotation.</title>
        <authorList>
            <consortium name="The Broad Institute Genomics Platform"/>
            <consortium name="The Broad Institute Genome Sequencing Center for Infectious Disease"/>
            <person name="Wu L."/>
            <person name="Ma J."/>
        </authorList>
    </citation>
    <scope>NUCLEOTIDE SEQUENCE [LARGE SCALE GENOMIC DNA]</scope>
    <source>
        <strain evidence="2">CCUG 54523</strain>
    </source>
</reference>
<protein>
    <recommendedName>
        <fullName evidence="3">3-hydroxyanthranilate 3,4-dioxygenase</fullName>
    </recommendedName>
</protein>
<keyword evidence="2" id="KW-1185">Reference proteome</keyword>
<organism evidence="1 2">
    <name type="scientific">Microbacterium insulae</name>
    <dbReference type="NCBI Taxonomy" id="483014"/>
    <lineage>
        <taxon>Bacteria</taxon>
        <taxon>Bacillati</taxon>
        <taxon>Actinomycetota</taxon>
        <taxon>Actinomycetes</taxon>
        <taxon>Micrococcales</taxon>
        <taxon>Microbacteriaceae</taxon>
        <taxon>Microbacterium</taxon>
    </lineage>
</organism>
<dbReference type="Proteomes" id="UP001597055">
    <property type="component" value="Unassembled WGS sequence"/>
</dbReference>
<name>A0ABW3AI23_9MICO</name>
<dbReference type="SUPFAM" id="SSF51182">
    <property type="entry name" value="RmlC-like cupins"/>
    <property type="match status" value="1"/>
</dbReference>
<proteinExistence type="predicted"/>
<dbReference type="Gene3D" id="2.60.120.10">
    <property type="entry name" value="Jelly Rolls"/>
    <property type="match status" value="1"/>
</dbReference>
<evidence type="ECO:0008006" key="3">
    <source>
        <dbReference type="Google" id="ProtNLM"/>
    </source>
</evidence>
<dbReference type="InterPro" id="IPR014710">
    <property type="entry name" value="RmlC-like_jellyroll"/>
</dbReference>
<comment type="caution">
    <text evidence="1">The sequence shown here is derived from an EMBL/GenBank/DDBJ whole genome shotgun (WGS) entry which is preliminary data.</text>
</comment>
<dbReference type="EMBL" id="JBHTII010000001">
    <property type="protein sequence ID" value="MFD0790251.1"/>
    <property type="molecule type" value="Genomic_DNA"/>
</dbReference>
<accession>A0ABW3AI23</accession>
<dbReference type="InterPro" id="IPR011051">
    <property type="entry name" value="RmlC_Cupin_sf"/>
</dbReference>